<evidence type="ECO:0000256" key="1">
    <source>
        <dbReference type="SAM" id="SignalP"/>
    </source>
</evidence>
<dbReference type="Proteomes" id="UP001153620">
    <property type="component" value="Chromosome 2"/>
</dbReference>
<dbReference type="AlphaFoldDB" id="A0A9N9RWP6"/>
<name>A0A9N9RWP6_9DIPT</name>
<organism evidence="2 3">
    <name type="scientific">Chironomus riparius</name>
    <dbReference type="NCBI Taxonomy" id="315576"/>
    <lineage>
        <taxon>Eukaryota</taxon>
        <taxon>Metazoa</taxon>
        <taxon>Ecdysozoa</taxon>
        <taxon>Arthropoda</taxon>
        <taxon>Hexapoda</taxon>
        <taxon>Insecta</taxon>
        <taxon>Pterygota</taxon>
        <taxon>Neoptera</taxon>
        <taxon>Endopterygota</taxon>
        <taxon>Diptera</taxon>
        <taxon>Nematocera</taxon>
        <taxon>Chironomoidea</taxon>
        <taxon>Chironomidae</taxon>
        <taxon>Chironominae</taxon>
        <taxon>Chironomus</taxon>
    </lineage>
</organism>
<dbReference type="OrthoDB" id="6876297at2759"/>
<feature type="signal peptide" evidence="1">
    <location>
        <begin position="1"/>
        <end position="19"/>
    </location>
</feature>
<reference evidence="2" key="1">
    <citation type="submission" date="2022-01" db="EMBL/GenBank/DDBJ databases">
        <authorList>
            <person name="King R."/>
        </authorList>
    </citation>
    <scope>NUCLEOTIDE SEQUENCE</scope>
</reference>
<dbReference type="InterPro" id="IPR036610">
    <property type="entry name" value="PEBP-like_sf"/>
</dbReference>
<evidence type="ECO:0000313" key="2">
    <source>
        <dbReference type="EMBL" id="CAG9804510.1"/>
    </source>
</evidence>
<dbReference type="InterPro" id="IPR008914">
    <property type="entry name" value="PEBP"/>
</dbReference>
<dbReference type="CDD" id="cd00866">
    <property type="entry name" value="PEBP_euk"/>
    <property type="match status" value="1"/>
</dbReference>
<dbReference type="Pfam" id="PF01161">
    <property type="entry name" value="PBP"/>
    <property type="match status" value="1"/>
</dbReference>
<proteinExistence type="predicted"/>
<keyword evidence="3" id="KW-1185">Reference proteome</keyword>
<evidence type="ECO:0000313" key="3">
    <source>
        <dbReference type="Proteomes" id="UP001153620"/>
    </source>
</evidence>
<dbReference type="PANTHER" id="PTHR11362">
    <property type="entry name" value="PHOSPHATIDYLETHANOLAMINE-BINDING PROTEIN"/>
    <property type="match status" value="1"/>
</dbReference>
<keyword evidence="1" id="KW-0732">Signal</keyword>
<reference evidence="2" key="2">
    <citation type="submission" date="2022-10" db="EMBL/GenBank/DDBJ databases">
        <authorList>
            <consortium name="ENA_rothamsted_submissions"/>
            <consortium name="culmorum"/>
            <person name="King R."/>
        </authorList>
    </citation>
    <scope>NUCLEOTIDE SEQUENCE</scope>
</reference>
<dbReference type="EMBL" id="OU895878">
    <property type="protein sequence ID" value="CAG9804510.1"/>
    <property type="molecule type" value="Genomic_DNA"/>
</dbReference>
<dbReference type="Gene3D" id="3.90.280.10">
    <property type="entry name" value="PEBP-like"/>
    <property type="match status" value="1"/>
</dbReference>
<evidence type="ECO:0008006" key="4">
    <source>
        <dbReference type="Google" id="ProtNLM"/>
    </source>
</evidence>
<sequence>MRSIAYYFLEFIFITSCLSCDLESVEDTSGCDFDSLLLVNPQTGFTVADENCGLEVDKRTFEDQPYVFYPNARDDLKYTLIMVDQDDPFTEDDNDFLQWMVINISGTSLKYGVGEFYGETLVAYISPDPAEDTCTHRYTIYIFEQIFSPLTFPELPDLRSEFKINDFIENVVPKGAFCGPVASIQFQSRF</sequence>
<dbReference type="InterPro" id="IPR035810">
    <property type="entry name" value="PEBP_euk"/>
</dbReference>
<feature type="chain" id="PRO_5040205985" description="Phosphatidylethanolamine-binding protein" evidence="1">
    <location>
        <begin position="20"/>
        <end position="190"/>
    </location>
</feature>
<protein>
    <recommendedName>
        <fullName evidence="4">Phosphatidylethanolamine-binding protein</fullName>
    </recommendedName>
</protein>
<dbReference type="SUPFAM" id="SSF49777">
    <property type="entry name" value="PEBP-like"/>
    <property type="match status" value="1"/>
</dbReference>
<accession>A0A9N9RWP6</accession>
<dbReference type="PANTHER" id="PTHR11362:SF82">
    <property type="entry name" value="PHOSPHATIDYLETHANOLAMINE-BINDING PROTEIN 4"/>
    <property type="match status" value="1"/>
</dbReference>
<gene>
    <name evidence="2" type="ORF">CHIRRI_LOCUS7393</name>
</gene>